<feature type="domain" description="NADP-dependent oxidoreductase" evidence="2">
    <location>
        <begin position="55"/>
        <end position="110"/>
    </location>
</feature>
<dbReference type="InterPro" id="IPR020471">
    <property type="entry name" value="AKR"/>
</dbReference>
<feature type="transmembrane region" description="Helical" evidence="1">
    <location>
        <begin position="29"/>
        <end position="54"/>
    </location>
</feature>
<dbReference type="InterPro" id="IPR023210">
    <property type="entry name" value="NADP_OxRdtase_dom"/>
</dbReference>
<keyword evidence="1" id="KW-0472">Membrane</keyword>
<dbReference type="Pfam" id="PF00248">
    <property type="entry name" value="Aldo_ket_red"/>
    <property type="match status" value="1"/>
</dbReference>
<organism evidence="3 4">
    <name type="scientific">Syphacia muris</name>
    <dbReference type="NCBI Taxonomy" id="451379"/>
    <lineage>
        <taxon>Eukaryota</taxon>
        <taxon>Metazoa</taxon>
        <taxon>Ecdysozoa</taxon>
        <taxon>Nematoda</taxon>
        <taxon>Chromadorea</taxon>
        <taxon>Rhabditida</taxon>
        <taxon>Spirurina</taxon>
        <taxon>Oxyuridomorpha</taxon>
        <taxon>Oxyuroidea</taxon>
        <taxon>Oxyuridae</taxon>
        <taxon>Syphacia</taxon>
    </lineage>
</organism>
<dbReference type="SUPFAM" id="SSF51430">
    <property type="entry name" value="NAD(P)-linked oxidoreductase"/>
    <property type="match status" value="1"/>
</dbReference>
<dbReference type="PROSITE" id="PS00798">
    <property type="entry name" value="ALDOKETO_REDUCTASE_1"/>
    <property type="match status" value="1"/>
</dbReference>
<dbReference type="GO" id="GO:0016491">
    <property type="term" value="F:oxidoreductase activity"/>
    <property type="evidence" value="ECO:0007669"/>
    <property type="project" value="InterPro"/>
</dbReference>
<keyword evidence="3" id="KW-1185">Reference proteome</keyword>
<keyword evidence="1" id="KW-0812">Transmembrane</keyword>
<dbReference type="Gene3D" id="3.20.20.100">
    <property type="entry name" value="NADP-dependent oxidoreductase domain"/>
    <property type="match status" value="1"/>
</dbReference>
<dbReference type="InterPro" id="IPR036812">
    <property type="entry name" value="NAD(P)_OxRdtase_dom_sf"/>
</dbReference>
<proteinExistence type="predicted"/>
<accession>A0A0N5ACZ1</accession>
<dbReference type="Proteomes" id="UP000046393">
    <property type="component" value="Unplaced"/>
</dbReference>
<reference evidence="4" key="1">
    <citation type="submission" date="2017-02" db="UniProtKB">
        <authorList>
            <consortium name="WormBaseParasite"/>
        </authorList>
    </citation>
    <scope>IDENTIFICATION</scope>
</reference>
<keyword evidence="1" id="KW-1133">Transmembrane helix</keyword>
<name>A0A0N5ACZ1_9BILA</name>
<dbReference type="STRING" id="451379.A0A0N5ACZ1"/>
<dbReference type="PANTHER" id="PTHR11732">
    <property type="entry name" value="ALDO/KETO REDUCTASE"/>
    <property type="match status" value="1"/>
</dbReference>
<dbReference type="InterPro" id="IPR018170">
    <property type="entry name" value="Aldo/ket_reductase_CS"/>
</dbReference>
<protein>
    <submittedName>
        <fullName evidence="4">Aldo_ket_red domain-containing protein</fullName>
    </submittedName>
</protein>
<evidence type="ECO:0000313" key="4">
    <source>
        <dbReference type="WBParaSite" id="SMUV_0000202101-mRNA-1"/>
    </source>
</evidence>
<evidence type="ECO:0000256" key="1">
    <source>
        <dbReference type="SAM" id="Phobius"/>
    </source>
</evidence>
<dbReference type="AlphaFoldDB" id="A0A0N5ACZ1"/>
<dbReference type="WBParaSite" id="SMUV_0000202101-mRNA-1">
    <property type="protein sequence ID" value="SMUV_0000202101-mRNA-1"/>
    <property type="gene ID" value="SMUV_0000202101"/>
</dbReference>
<sequence length="110" mass="12224">MTVKGPTLKLSSGAEMPQVGLGTWLASDIILRFNFLLVLSVLSSFTLLFTVFYLQSKPNEVGNAVKWALDAGYRLIDTAELYGNEKEIGDALQEYFKAGKIKREDVFITT</sequence>
<evidence type="ECO:0000259" key="2">
    <source>
        <dbReference type="Pfam" id="PF00248"/>
    </source>
</evidence>
<evidence type="ECO:0000313" key="3">
    <source>
        <dbReference type="Proteomes" id="UP000046393"/>
    </source>
</evidence>